<reference evidence="2 3" key="1">
    <citation type="submission" date="2023-04" db="EMBL/GenBank/DDBJ databases">
        <title>Jannaschia ovalis sp. nov., a marine bacterium isolated from sea tidal flat.</title>
        <authorList>
            <person name="Kwon D.Y."/>
            <person name="Kim J.-J."/>
        </authorList>
    </citation>
    <scope>NUCLEOTIDE SEQUENCE [LARGE SCALE GENOMIC DNA]</scope>
    <source>
        <strain evidence="2 3">GRR-S6-38</strain>
    </source>
</reference>
<evidence type="ECO:0000256" key="1">
    <source>
        <dbReference type="SAM" id="Phobius"/>
    </source>
</evidence>
<keyword evidence="1" id="KW-1133">Transmembrane helix</keyword>
<dbReference type="Proteomes" id="UP001243420">
    <property type="component" value="Chromosome"/>
</dbReference>
<gene>
    <name evidence="2" type="ORF">P8627_06895</name>
</gene>
<feature type="transmembrane region" description="Helical" evidence="1">
    <location>
        <begin position="875"/>
        <end position="894"/>
    </location>
</feature>
<dbReference type="Gene3D" id="3.30.70.1440">
    <property type="entry name" value="Multidrug efflux transporter AcrB pore domain"/>
    <property type="match status" value="1"/>
</dbReference>
<evidence type="ECO:0000313" key="3">
    <source>
        <dbReference type="Proteomes" id="UP001243420"/>
    </source>
</evidence>
<dbReference type="SUPFAM" id="SSF82866">
    <property type="entry name" value="Multidrug efflux transporter AcrB transmembrane domain"/>
    <property type="match status" value="2"/>
</dbReference>
<dbReference type="PRINTS" id="PR00702">
    <property type="entry name" value="ACRIFLAVINRP"/>
</dbReference>
<feature type="transmembrane region" description="Helical" evidence="1">
    <location>
        <begin position="973"/>
        <end position="992"/>
    </location>
</feature>
<evidence type="ECO:0000313" key="2">
    <source>
        <dbReference type="EMBL" id="WGH79979.1"/>
    </source>
</evidence>
<accession>A0ABY8LIH1</accession>
<dbReference type="SUPFAM" id="SSF82714">
    <property type="entry name" value="Multidrug efflux transporter AcrB TolC docking domain, DN and DC subdomains"/>
    <property type="match status" value="2"/>
</dbReference>
<dbReference type="PANTHER" id="PTHR32063">
    <property type="match status" value="1"/>
</dbReference>
<dbReference type="RefSeq" id="WP_279966998.1">
    <property type="nucleotide sequence ID" value="NZ_CP122537.1"/>
</dbReference>
<dbReference type="Gene3D" id="3.30.70.1320">
    <property type="entry name" value="Multidrug efflux transporter AcrB pore domain like"/>
    <property type="match status" value="1"/>
</dbReference>
<dbReference type="InterPro" id="IPR027463">
    <property type="entry name" value="AcrB_DN_DC_subdom"/>
</dbReference>
<feature type="transmembrane region" description="Helical" evidence="1">
    <location>
        <begin position="1004"/>
        <end position="1029"/>
    </location>
</feature>
<dbReference type="Gene3D" id="3.30.70.1430">
    <property type="entry name" value="Multidrug efflux transporter AcrB pore domain"/>
    <property type="match status" value="2"/>
</dbReference>
<feature type="transmembrane region" description="Helical" evidence="1">
    <location>
        <begin position="357"/>
        <end position="377"/>
    </location>
</feature>
<dbReference type="EMBL" id="CP122537">
    <property type="protein sequence ID" value="WGH79979.1"/>
    <property type="molecule type" value="Genomic_DNA"/>
</dbReference>
<proteinExistence type="predicted"/>
<dbReference type="SUPFAM" id="SSF82693">
    <property type="entry name" value="Multidrug efflux transporter AcrB pore domain, PN1, PN2, PC1 and PC2 subdomains"/>
    <property type="match status" value="2"/>
</dbReference>
<feature type="transmembrane region" description="Helical" evidence="1">
    <location>
        <begin position="433"/>
        <end position="451"/>
    </location>
</feature>
<dbReference type="Gene3D" id="1.20.1640.10">
    <property type="entry name" value="Multidrug efflux transporter AcrB transmembrane domain"/>
    <property type="match status" value="2"/>
</dbReference>
<dbReference type="InterPro" id="IPR001036">
    <property type="entry name" value="Acrflvin-R"/>
</dbReference>
<protein>
    <submittedName>
        <fullName evidence="2">Efflux RND transporter permease subunit</fullName>
    </submittedName>
</protein>
<feature type="transmembrane region" description="Helical" evidence="1">
    <location>
        <begin position="12"/>
        <end position="35"/>
    </location>
</feature>
<feature type="transmembrane region" description="Helical" evidence="1">
    <location>
        <begin position="528"/>
        <end position="550"/>
    </location>
</feature>
<feature type="transmembrane region" description="Helical" evidence="1">
    <location>
        <begin position="331"/>
        <end position="351"/>
    </location>
</feature>
<organism evidence="2 3">
    <name type="scientific">Jannaschia ovalis</name>
    <dbReference type="NCBI Taxonomy" id="3038773"/>
    <lineage>
        <taxon>Bacteria</taxon>
        <taxon>Pseudomonadati</taxon>
        <taxon>Pseudomonadota</taxon>
        <taxon>Alphaproteobacteria</taxon>
        <taxon>Rhodobacterales</taxon>
        <taxon>Roseobacteraceae</taxon>
        <taxon>Jannaschia</taxon>
    </lineage>
</organism>
<feature type="transmembrane region" description="Helical" evidence="1">
    <location>
        <begin position="901"/>
        <end position="921"/>
    </location>
</feature>
<dbReference type="Pfam" id="PF00873">
    <property type="entry name" value="ACR_tran"/>
    <property type="match status" value="1"/>
</dbReference>
<sequence>MTGLIRWFLTNAVAANLLMAALIASGLAAMATLTVRTFPEIATQAIAVNVAYPGATPSEVADAILTPIEERLQGLEGVRKLSSTATSNIGTVTAELTRGADLSAVKDDIETEIARITTFPAAAEQPRVTEVEPNELAVQIALHGPVDDLALKALAERARDGLTALPDVSQVDILGTRTDIVEIAISRDRLRQYGLGLTQLGALISAQVQDLSGGTIDTGTRDIQLRTVGEAQTAAELRAKVLFTDPSGARVRLGDIATITEGLAETDIVARVNGRPAAFLSINRAGGEQVLTVADAATVYLEEELRPTLPPGVTAEIWRDEADSLRGRISLLAKNAAIGIALVLGLLTLFLDLRVAFWVATGVAVTFVGAFALMLAFGTTINQLSLFGFILALGIVVDDAIVVGERTFAELEDGEGSPEGAAKRAVLRVWRPVLFSVTTSIAAFVPLLFLPGSSGSFIAPVAAVVIYLLVISMVESFLILPRHLSHIRLTDPRRYSPRRATEWLRRKVDRGFSWFTARVVRPLVRGAVFHPVFTIASCLAVAALAIGLIAGGTVRFVFFPAIAGNFVTAELSMPEGTSAAETARRATQFVEAAEAAAAAIGEDGLLRGTSVQIGFATQGGPGGGGGVAPGSVATIAARLKDGATRQTTARDFRDRWREAVGEVPGAREVVFSASTVSIGAPISLEVAARDEARRDEAVARIRSALAGRDGVFDLRDDRFSSSREVAVSLKPAARAYGVSQADLARELRAAVYGAVIDQFARSREEVDIRLRLPGEQRDSIADLSELRIPTASGGLVPLSLLADLEFRPAPTEITRVDGRRIAVIEADTDQSVTTGGAETAWVLQNVVPEIERDLPGVSVATGGEQEEAGRFGPALAFNFSLALFAIYATLSLAFGSYLRPLIVLGIVPFGLVGAIFGHAALGLNLTLLSMFGVVGLAGVIVNDALLIVDYIMEAEDDGQDPMDAIADATLGRFRPVILTTLTTVLGITPLILETSVQAQFLIPTAVSLGFGVAFVSVLQMVLVPAYASLYARARRRIRGEAQPA</sequence>
<feature type="transmembrane region" description="Helical" evidence="1">
    <location>
        <begin position="927"/>
        <end position="952"/>
    </location>
</feature>
<name>A0ABY8LIH1_9RHOB</name>
<dbReference type="PANTHER" id="PTHR32063:SF33">
    <property type="entry name" value="RND SUPERFAMILY EFFLUX PUMP PERMEASE COMPONENT"/>
    <property type="match status" value="1"/>
</dbReference>
<keyword evidence="3" id="KW-1185">Reference proteome</keyword>
<keyword evidence="1" id="KW-0812">Transmembrane</keyword>
<dbReference type="Gene3D" id="3.30.2090.10">
    <property type="entry name" value="Multidrug efflux transporter AcrB TolC docking domain, DN and DC subdomains"/>
    <property type="match status" value="2"/>
</dbReference>
<keyword evidence="1" id="KW-0472">Membrane</keyword>
<feature type="transmembrane region" description="Helical" evidence="1">
    <location>
        <begin position="457"/>
        <end position="480"/>
    </location>
</feature>